<proteinExistence type="predicted"/>
<protein>
    <submittedName>
        <fullName evidence="1">Uncharacterized protein</fullName>
    </submittedName>
</protein>
<accession>A0A4Y3WTA0</accession>
<sequence>MTVADLEGRMSNREFVEWAMFYARRNQRRELAEKRHGRR</sequence>
<organism evidence="1 2">
    <name type="scientific">Pseudonocardia hydrocarbonoxydans</name>
    <dbReference type="NCBI Taxonomy" id="76726"/>
    <lineage>
        <taxon>Bacteria</taxon>
        <taxon>Bacillati</taxon>
        <taxon>Actinomycetota</taxon>
        <taxon>Actinomycetes</taxon>
        <taxon>Pseudonocardiales</taxon>
        <taxon>Pseudonocardiaceae</taxon>
        <taxon>Pseudonocardia</taxon>
    </lineage>
</organism>
<keyword evidence="2" id="KW-1185">Reference proteome</keyword>
<name>A0A4Y3WTA0_9PSEU</name>
<evidence type="ECO:0000313" key="1">
    <source>
        <dbReference type="EMBL" id="GEC20979.1"/>
    </source>
</evidence>
<dbReference type="AlphaFoldDB" id="A0A4Y3WTA0"/>
<evidence type="ECO:0000313" key="2">
    <source>
        <dbReference type="Proteomes" id="UP000320338"/>
    </source>
</evidence>
<dbReference type="EMBL" id="BJNG01000026">
    <property type="protein sequence ID" value="GEC20979.1"/>
    <property type="molecule type" value="Genomic_DNA"/>
</dbReference>
<dbReference type="Proteomes" id="UP000320338">
    <property type="component" value="Unassembled WGS sequence"/>
</dbReference>
<comment type="caution">
    <text evidence="1">The sequence shown here is derived from an EMBL/GenBank/DDBJ whole genome shotgun (WGS) entry which is preliminary data.</text>
</comment>
<reference evidence="1 2" key="1">
    <citation type="submission" date="2019-06" db="EMBL/GenBank/DDBJ databases">
        <title>Whole genome shotgun sequence of Pseudonocardia hydrocarbonoxydans NBRC 14498.</title>
        <authorList>
            <person name="Hosoyama A."/>
            <person name="Uohara A."/>
            <person name="Ohji S."/>
            <person name="Ichikawa N."/>
        </authorList>
    </citation>
    <scope>NUCLEOTIDE SEQUENCE [LARGE SCALE GENOMIC DNA]</scope>
    <source>
        <strain evidence="1 2">NBRC 14498</strain>
    </source>
</reference>
<gene>
    <name evidence="1" type="ORF">PHY01_32620</name>
</gene>